<reference evidence="9 10" key="1">
    <citation type="submission" date="2016-10" db="EMBL/GenBank/DDBJ databases">
        <authorList>
            <person name="de Groot N.N."/>
        </authorList>
    </citation>
    <scope>NUCLEOTIDE SEQUENCE [LARGE SCALE GENOMIC DNA]</scope>
    <source>
        <strain evidence="9 10">CGMCC 1.9157</strain>
    </source>
</reference>
<evidence type="ECO:0000256" key="2">
    <source>
        <dbReference type="ARBA" id="ARBA00002681"/>
    </source>
</evidence>
<dbReference type="AlphaFoldDB" id="A0A1I4ZMJ5"/>
<dbReference type="GO" id="GO:0006098">
    <property type="term" value="P:pentose-phosphate shunt"/>
    <property type="evidence" value="ECO:0007669"/>
    <property type="project" value="UniProtKB-UniPathway"/>
</dbReference>
<dbReference type="EC" id="3.1.1.31" evidence="5 7"/>
<comment type="similarity">
    <text evidence="4 7">Belongs to the glucosamine/galactosamine-6-phosphate isomerase family. 6-phosphogluconolactonase subfamily.</text>
</comment>
<dbReference type="PANTHER" id="PTHR11054">
    <property type="entry name" value="6-PHOSPHOGLUCONOLACTONASE"/>
    <property type="match status" value="1"/>
</dbReference>
<evidence type="ECO:0000313" key="10">
    <source>
        <dbReference type="Proteomes" id="UP000199236"/>
    </source>
</evidence>
<protein>
    <recommendedName>
        <fullName evidence="6 7">6-phosphogluconolactonase</fullName>
        <shortName evidence="7">6PGL</shortName>
        <ecNumber evidence="5 7">3.1.1.31</ecNumber>
    </recommendedName>
</protein>
<accession>A0A1I4ZMJ5</accession>
<dbReference type="InterPro" id="IPR006148">
    <property type="entry name" value="Glc/Gal-6P_isomerase"/>
</dbReference>
<dbReference type="InterPro" id="IPR039104">
    <property type="entry name" value="6PGL"/>
</dbReference>
<keyword evidence="10" id="KW-1185">Reference proteome</keyword>
<comment type="pathway">
    <text evidence="3 7">Carbohydrate degradation; pentose phosphate pathway; D-ribulose 5-phosphate from D-glucose 6-phosphate (oxidative stage): step 2/3.</text>
</comment>
<dbReference type="Proteomes" id="UP000199236">
    <property type="component" value="Unassembled WGS sequence"/>
</dbReference>
<dbReference type="CDD" id="cd01400">
    <property type="entry name" value="6PGL"/>
    <property type="match status" value="1"/>
</dbReference>
<dbReference type="GO" id="GO:0017057">
    <property type="term" value="F:6-phosphogluconolactonase activity"/>
    <property type="evidence" value="ECO:0007669"/>
    <property type="project" value="UniProtKB-UniRule"/>
</dbReference>
<dbReference type="STRING" id="655353.SAMN04488056_101147"/>
<dbReference type="GO" id="GO:0005975">
    <property type="term" value="P:carbohydrate metabolic process"/>
    <property type="evidence" value="ECO:0007669"/>
    <property type="project" value="UniProtKB-UniRule"/>
</dbReference>
<feature type="domain" description="Glucosamine/galactosamine-6-phosphate isomerase" evidence="8">
    <location>
        <begin position="9"/>
        <end position="220"/>
    </location>
</feature>
<evidence type="ECO:0000256" key="1">
    <source>
        <dbReference type="ARBA" id="ARBA00000832"/>
    </source>
</evidence>
<dbReference type="InterPro" id="IPR005900">
    <property type="entry name" value="6-phosphogluconolactonase_DevB"/>
</dbReference>
<dbReference type="EMBL" id="FOVR01000001">
    <property type="protein sequence ID" value="SFN51408.1"/>
    <property type="molecule type" value="Genomic_DNA"/>
</dbReference>
<evidence type="ECO:0000259" key="8">
    <source>
        <dbReference type="Pfam" id="PF01182"/>
    </source>
</evidence>
<comment type="function">
    <text evidence="2 7">Hydrolysis of 6-phosphogluconolactone to 6-phosphogluconate.</text>
</comment>
<organism evidence="9 10">
    <name type="scientific">Cohaesibacter marisflavi</name>
    <dbReference type="NCBI Taxonomy" id="655353"/>
    <lineage>
        <taxon>Bacteria</taxon>
        <taxon>Pseudomonadati</taxon>
        <taxon>Pseudomonadota</taxon>
        <taxon>Alphaproteobacteria</taxon>
        <taxon>Hyphomicrobiales</taxon>
        <taxon>Cohaesibacteraceae</taxon>
    </lineage>
</organism>
<evidence type="ECO:0000313" key="9">
    <source>
        <dbReference type="EMBL" id="SFN51408.1"/>
    </source>
</evidence>
<name>A0A1I4ZMJ5_9HYPH</name>
<dbReference type="PANTHER" id="PTHR11054:SF0">
    <property type="entry name" value="6-PHOSPHOGLUCONOLACTONASE"/>
    <property type="match status" value="1"/>
</dbReference>
<dbReference type="NCBIfam" id="TIGR01198">
    <property type="entry name" value="pgl"/>
    <property type="match status" value="1"/>
</dbReference>
<dbReference type="RefSeq" id="WP_175527852.1">
    <property type="nucleotide sequence ID" value="NZ_FOVR01000001.1"/>
</dbReference>
<dbReference type="UniPathway" id="UPA00115">
    <property type="reaction ID" value="UER00409"/>
</dbReference>
<evidence type="ECO:0000256" key="7">
    <source>
        <dbReference type="RuleBase" id="RU365095"/>
    </source>
</evidence>
<evidence type="ECO:0000256" key="4">
    <source>
        <dbReference type="ARBA" id="ARBA00010662"/>
    </source>
</evidence>
<gene>
    <name evidence="7" type="primary">pgl</name>
    <name evidence="9" type="ORF">SAMN04488056_101147</name>
</gene>
<evidence type="ECO:0000256" key="3">
    <source>
        <dbReference type="ARBA" id="ARBA00004961"/>
    </source>
</evidence>
<dbReference type="SUPFAM" id="SSF100950">
    <property type="entry name" value="NagB/RpiA/CoA transferase-like"/>
    <property type="match status" value="1"/>
</dbReference>
<dbReference type="Gene3D" id="3.40.50.1360">
    <property type="match status" value="1"/>
</dbReference>
<proteinExistence type="inferred from homology"/>
<evidence type="ECO:0000256" key="5">
    <source>
        <dbReference type="ARBA" id="ARBA00013198"/>
    </source>
</evidence>
<sequence length="228" mass="25045">MTETRVYPDRGSLAAGLAEQVAAELNKAIRKRGRATLAVPGGETPRAFLSELSLQNVEWDCVSVILTDEHFVPEASGHSNGRQVRTLLLQNLAAEAQFHPFYHEVSEPEDALPLIATDLHEILPIDVCILGMGTDTRVAALLPNSDQLEEALGLWAPTVMVVRDHEDGEPRFTLTAPVLERARKAHVLIVGEEKKVTLREAQKVGLVEDAPVRVILNRARATTIHYAD</sequence>
<comment type="catalytic activity">
    <reaction evidence="1 7">
        <text>6-phospho-D-glucono-1,5-lactone + H2O = 6-phospho-D-gluconate + H(+)</text>
        <dbReference type="Rhea" id="RHEA:12556"/>
        <dbReference type="ChEBI" id="CHEBI:15377"/>
        <dbReference type="ChEBI" id="CHEBI:15378"/>
        <dbReference type="ChEBI" id="CHEBI:57955"/>
        <dbReference type="ChEBI" id="CHEBI:58759"/>
        <dbReference type="EC" id="3.1.1.31"/>
    </reaction>
</comment>
<dbReference type="Pfam" id="PF01182">
    <property type="entry name" value="Glucosamine_iso"/>
    <property type="match status" value="1"/>
</dbReference>
<evidence type="ECO:0000256" key="6">
    <source>
        <dbReference type="ARBA" id="ARBA00020337"/>
    </source>
</evidence>
<dbReference type="InterPro" id="IPR037171">
    <property type="entry name" value="NagB/RpiA_transferase-like"/>
</dbReference>
<keyword evidence="7" id="KW-0378">Hydrolase</keyword>